<comment type="caution">
    <text evidence="5">The sequence shown here is derived from an EMBL/GenBank/DDBJ whole genome shotgun (WGS) entry which is preliminary data.</text>
</comment>
<reference evidence="5" key="1">
    <citation type="journal article" date="2020" name="J Insects Food Feed">
        <title>The yellow mealworm (Tenebrio molitor) genome: a resource for the emerging insects as food and feed industry.</title>
        <authorList>
            <person name="Eriksson T."/>
            <person name="Andere A."/>
            <person name="Kelstrup H."/>
            <person name="Emery V."/>
            <person name="Picard C."/>
        </authorList>
    </citation>
    <scope>NUCLEOTIDE SEQUENCE</scope>
    <source>
        <strain evidence="5">Stoneville</strain>
        <tissue evidence="5">Whole head</tissue>
    </source>
</reference>
<evidence type="ECO:0000313" key="5">
    <source>
        <dbReference type="EMBL" id="KAH0809093.1"/>
    </source>
</evidence>
<evidence type="ECO:0000256" key="1">
    <source>
        <dbReference type="ARBA" id="ARBA00004245"/>
    </source>
</evidence>
<keyword evidence="6" id="KW-1185">Reference proteome</keyword>
<dbReference type="AlphaFoldDB" id="A0A8J6L7R9"/>
<dbReference type="PANTHER" id="PTHR31183:SF2">
    <property type="entry name" value="TRICHOPLEIN KERATIN FILAMENT-BINDING PROTEIN"/>
    <property type="match status" value="1"/>
</dbReference>
<dbReference type="GO" id="GO:0045095">
    <property type="term" value="C:keratin filament"/>
    <property type="evidence" value="ECO:0007669"/>
    <property type="project" value="TreeGrafter"/>
</dbReference>
<dbReference type="PANTHER" id="PTHR31183">
    <property type="entry name" value="TRICHOPLEIN KERATIN FILAMENT-BINDING PROTEIN FAMILY MEMBER"/>
    <property type="match status" value="1"/>
</dbReference>
<evidence type="ECO:0000313" key="6">
    <source>
        <dbReference type="Proteomes" id="UP000719412"/>
    </source>
</evidence>
<name>A0A8J6L7R9_TENMO</name>
<reference evidence="5" key="2">
    <citation type="submission" date="2021-08" db="EMBL/GenBank/DDBJ databases">
        <authorList>
            <person name="Eriksson T."/>
        </authorList>
    </citation>
    <scope>NUCLEOTIDE SEQUENCE</scope>
    <source>
        <strain evidence="5">Stoneville</strain>
        <tissue evidence="5">Whole head</tissue>
    </source>
</reference>
<sequence>MAARPPPRSHRVRVENEMIKRREKQFLHDQTWNSRKQYYEQWEKKNAKFDEWTSPRYHETNNKLIEKMKKEKEHEENLVKRREKLRKLLNDEEQLCKVELMVHKTKNSMFVTRKVNEVPVEVLKELNAGLKLEEDERRRHEAELKLYHQWRSGNPVLKHYERMQKSRDLKLSWLDQQIENRMQKEREEEECRKILKEREKMVREEEVKYEEQQKQLRVKREELKAGLEKQMEELKLKTEISDELRRKEEEESKKRVELDGIEMKRIADEKKRLEKECALYNIKQYKLRLKKKAENIQANLDQERELIVKLKELEIAERIEDEAKKKEVKEAISQFLVLNEDQKRLEKNRQKHLDFLFDSEAKFQFEQQNQCWKEEQAARTQLIKDVLDTIKKQIDANLEKNKQRQIEVMRERQEMVKKAEEYSKEMAELKREEEKRKVDWRKTMDEDVKMKNVRKKVRENAELRRIDEELERVRKEEECLKREIMNIQRRQGPVRPSRSRLFF</sequence>
<comment type="subcellular location">
    <subcellularLocation>
        <location evidence="1">Cytoplasm</location>
        <location evidence="1">Cytoskeleton</location>
    </subcellularLocation>
</comment>
<evidence type="ECO:0000256" key="3">
    <source>
        <dbReference type="ARBA" id="ARBA00023212"/>
    </source>
</evidence>
<keyword evidence="4" id="KW-0175">Coiled coil</keyword>
<protein>
    <recommendedName>
        <fullName evidence="7">Trichoplein keratin filament-binding protein</fullName>
    </recommendedName>
</protein>
<keyword evidence="3" id="KW-0206">Cytoskeleton</keyword>
<organism evidence="5 6">
    <name type="scientific">Tenebrio molitor</name>
    <name type="common">Yellow mealworm beetle</name>
    <dbReference type="NCBI Taxonomy" id="7067"/>
    <lineage>
        <taxon>Eukaryota</taxon>
        <taxon>Metazoa</taxon>
        <taxon>Ecdysozoa</taxon>
        <taxon>Arthropoda</taxon>
        <taxon>Hexapoda</taxon>
        <taxon>Insecta</taxon>
        <taxon>Pterygota</taxon>
        <taxon>Neoptera</taxon>
        <taxon>Endopterygota</taxon>
        <taxon>Coleoptera</taxon>
        <taxon>Polyphaga</taxon>
        <taxon>Cucujiformia</taxon>
        <taxon>Tenebrionidae</taxon>
        <taxon>Tenebrio</taxon>
    </lineage>
</organism>
<evidence type="ECO:0008006" key="7">
    <source>
        <dbReference type="Google" id="ProtNLM"/>
    </source>
</evidence>
<dbReference type="Proteomes" id="UP000719412">
    <property type="component" value="Unassembled WGS sequence"/>
</dbReference>
<dbReference type="EMBL" id="JABDTM020028349">
    <property type="protein sequence ID" value="KAH0809093.1"/>
    <property type="molecule type" value="Genomic_DNA"/>
</dbReference>
<feature type="coiled-coil region" evidence="4">
    <location>
        <begin position="61"/>
        <end position="95"/>
    </location>
</feature>
<dbReference type="GO" id="GO:0006915">
    <property type="term" value="P:apoptotic process"/>
    <property type="evidence" value="ECO:0007669"/>
    <property type="project" value="TreeGrafter"/>
</dbReference>
<feature type="coiled-coil region" evidence="4">
    <location>
        <begin position="412"/>
        <end position="490"/>
    </location>
</feature>
<feature type="coiled-coil region" evidence="4">
    <location>
        <begin position="184"/>
        <end position="313"/>
    </location>
</feature>
<evidence type="ECO:0000256" key="4">
    <source>
        <dbReference type="SAM" id="Coils"/>
    </source>
</evidence>
<proteinExistence type="predicted"/>
<accession>A0A8J6L7R9</accession>
<keyword evidence="2" id="KW-0963">Cytoplasm</keyword>
<evidence type="ECO:0000256" key="2">
    <source>
        <dbReference type="ARBA" id="ARBA00022490"/>
    </source>
</evidence>
<gene>
    <name evidence="5" type="ORF">GEV33_013697</name>
</gene>
<dbReference type="InterPro" id="IPR043596">
    <property type="entry name" value="CFAP53/TCHP"/>
</dbReference>